<dbReference type="Pfam" id="PF00856">
    <property type="entry name" value="SET"/>
    <property type="match status" value="1"/>
</dbReference>
<dbReference type="PANTHER" id="PTHR47332:SF6">
    <property type="entry name" value="SET DOMAIN-CONTAINING PROTEIN"/>
    <property type="match status" value="1"/>
</dbReference>
<dbReference type="InterPro" id="IPR053185">
    <property type="entry name" value="SET_domain_protein"/>
</dbReference>
<dbReference type="SUPFAM" id="SSF82199">
    <property type="entry name" value="SET domain"/>
    <property type="match status" value="1"/>
</dbReference>
<dbReference type="PANTHER" id="PTHR47332">
    <property type="entry name" value="SET DOMAIN-CONTAINING PROTEIN 5"/>
    <property type="match status" value="1"/>
</dbReference>
<accession>A0AA39WAM6</accession>
<evidence type="ECO:0000313" key="4">
    <source>
        <dbReference type="EMBL" id="KAK0612237.1"/>
    </source>
</evidence>
<dbReference type="PROSITE" id="PS50280">
    <property type="entry name" value="SET"/>
    <property type="match status" value="1"/>
</dbReference>
<dbReference type="Proteomes" id="UP001175000">
    <property type="component" value="Unassembled WGS sequence"/>
</dbReference>
<evidence type="ECO:0000313" key="5">
    <source>
        <dbReference type="Proteomes" id="UP001175000"/>
    </source>
</evidence>
<keyword evidence="5" id="KW-1185">Reference proteome</keyword>
<dbReference type="InterPro" id="IPR001214">
    <property type="entry name" value="SET_dom"/>
</dbReference>
<comment type="caution">
    <text evidence="4">The sequence shown here is derived from an EMBL/GenBank/DDBJ whole genome shotgun (WGS) entry which is preliminary data.</text>
</comment>
<dbReference type="Gene3D" id="2.170.270.10">
    <property type="entry name" value="SET domain"/>
    <property type="match status" value="1"/>
</dbReference>
<feature type="chain" id="PRO_5041440508" description="SET domain-containing protein" evidence="2">
    <location>
        <begin position="25"/>
        <end position="446"/>
    </location>
</feature>
<dbReference type="AlphaFoldDB" id="A0AA39WAM6"/>
<sequence>MPLFPPAAFLVSNLLLSAAAAAAAATPQPICGWGLPRNSLNHTPLCPAPFLSSSSSSPSTWSPWTHPPHCISPGPWCVYTNAALPFLPVSDNNNTGLSIITTPELASTLFDLPSHPLHKALSALPADNLTHRLPTPYEVRPVPGKGLGVFATRRIPRGKVILIDYLALLATVAYPGEVGRDKVRELMQVGVERLGAPERVRGLAGSKGGKLVVEEDVLVTNAFELPLGMEEVGYMGLFVELSRINHACNPNAHVHFSETTLAMTIWSAKDIEVGEEITISYSSTELTSEERKETLLKQWGFKCTCSLCSAPQDVLAASDARRREFRAARDGILQLAQEEDFHSAVEVVQKLFKLVEEEELEPHLGDLYEIPARLYYQVGDLENARKYFKRSMWEYYGWGVPGPKDQVSLQNAAQILARLEEDIALRREEQKNKKKRKPQVYLGKIN</sequence>
<dbReference type="Gene3D" id="1.25.40.10">
    <property type="entry name" value="Tetratricopeptide repeat domain"/>
    <property type="match status" value="1"/>
</dbReference>
<feature type="signal peptide" evidence="2">
    <location>
        <begin position="1"/>
        <end position="24"/>
    </location>
</feature>
<dbReference type="SUPFAM" id="SSF48452">
    <property type="entry name" value="TPR-like"/>
    <property type="match status" value="1"/>
</dbReference>
<dbReference type="EMBL" id="JAULSU010000007">
    <property type="protein sequence ID" value="KAK0612237.1"/>
    <property type="molecule type" value="Genomic_DNA"/>
</dbReference>
<dbReference type="InterPro" id="IPR046341">
    <property type="entry name" value="SET_dom_sf"/>
</dbReference>
<name>A0AA39WAM6_9PEZI</name>
<dbReference type="InterPro" id="IPR011990">
    <property type="entry name" value="TPR-like_helical_dom_sf"/>
</dbReference>
<organism evidence="4 5">
    <name type="scientific">Immersiella caudata</name>
    <dbReference type="NCBI Taxonomy" id="314043"/>
    <lineage>
        <taxon>Eukaryota</taxon>
        <taxon>Fungi</taxon>
        <taxon>Dikarya</taxon>
        <taxon>Ascomycota</taxon>
        <taxon>Pezizomycotina</taxon>
        <taxon>Sordariomycetes</taxon>
        <taxon>Sordariomycetidae</taxon>
        <taxon>Sordariales</taxon>
        <taxon>Lasiosphaeriaceae</taxon>
        <taxon>Immersiella</taxon>
    </lineage>
</organism>
<keyword evidence="1" id="KW-0175">Coiled coil</keyword>
<proteinExistence type="predicted"/>
<feature type="coiled-coil region" evidence="1">
    <location>
        <begin position="409"/>
        <end position="436"/>
    </location>
</feature>
<dbReference type="SMART" id="SM00317">
    <property type="entry name" value="SET"/>
    <property type="match status" value="1"/>
</dbReference>
<reference evidence="4" key="1">
    <citation type="submission" date="2023-06" db="EMBL/GenBank/DDBJ databases">
        <title>Genome-scale phylogeny and comparative genomics of the fungal order Sordariales.</title>
        <authorList>
            <consortium name="Lawrence Berkeley National Laboratory"/>
            <person name="Hensen N."/>
            <person name="Bonometti L."/>
            <person name="Westerberg I."/>
            <person name="Brannstrom I.O."/>
            <person name="Guillou S."/>
            <person name="Cros-Aarteil S."/>
            <person name="Calhoun S."/>
            <person name="Haridas S."/>
            <person name="Kuo A."/>
            <person name="Mondo S."/>
            <person name="Pangilinan J."/>
            <person name="Riley R."/>
            <person name="Labutti K."/>
            <person name="Andreopoulos B."/>
            <person name="Lipzen A."/>
            <person name="Chen C."/>
            <person name="Yanf M."/>
            <person name="Daum C."/>
            <person name="Ng V."/>
            <person name="Clum A."/>
            <person name="Steindorff A."/>
            <person name="Ohm R."/>
            <person name="Martin F."/>
            <person name="Silar P."/>
            <person name="Natvig D."/>
            <person name="Lalanne C."/>
            <person name="Gautier V."/>
            <person name="Ament-Velasquez S.L."/>
            <person name="Kruys A."/>
            <person name="Hutchinson M.I."/>
            <person name="Powell A.J."/>
            <person name="Barry K."/>
            <person name="Miller A.N."/>
            <person name="Grigoriev I.V."/>
            <person name="Debuchy R."/>
            <person name="Gladieux P."/>
            <person name="Thoren M.H."/>
            <person name="Johannesson H."/>
        </authorList>
    </citation>
    <scope>NUCLEOTIDE SEQUENCE</scope>
    <source>
        <strain evidence="4">CBS 606.72</strain>
    </source>
</reference>
<feature type="domain" description="SET" evidence="3">
    <location>
        <begin position="135"/>
        <end position="282"/>
    </location>
</feature>
<evidence type="ECO:0000259" key="3">
    <source>
        <dbReference type="PROSITE" id="PS50280"/>
    </source>
</evidence>
<dbReference type="CDD" id="cd20071">
    <property type="entry name" value="SET_SMYD"/>
    <property type="match status" value="1"/>
</dbReference>
<protein>
    <recommendedName>
        <fullName evidence="3">SET domain-containing protein</fullName>
    </recommendedName>
</protein>
<evidence type="ECO:0000256" key="1">
    <source>
        <dbReference type="SAM" id="Coils"/>
    </source>
</evidence>
<evidence type="ECO:0000256" key="2">
    <source>
        <dbReference type="SAM" id="SignalP"/>
    </source>
</evidence>
<keyword evidence="2" id="KW-0732">Signal</keyword>
<gene>
    <name evidence="4" type="ORF">B0T14DRAFT_439291</name>
</gene>